<sequence>MFYSDEAHLTINAKQINAFFNEQLKQDFLSTEHGTLYYGFAIPEQAKKAIVISSGRIESLFKYKELLWEFYQNGYAVFIVDHQGQGRSYRHLKNAHKGHVTRFTDYADDFAVFNEQVVNAHWQGQRVLLGHSMGSAIAYDYLSRYTHSFSGAFLSAPMFDIYTKGTPKPIAKLAAKIASQLGLSHRYAFGQTDYLPVDFSVNELTSSEIRYQQFRALYLAEPDLQLGGVTYGWLNASFEFIASLVDRKVDIPLFIASAGRDTVVDNAAQHALAHKQTQAKLKSYPDARHELFFERDEIRQAVLSDLYQFFEAL</sequence>
<dbReference type="SUPFAM" id="SSF53474">
    <property type="entry name" value="alpha/beta-Hydrolases"/>
    <property type="match status" value="1"/>
</dbReference>
<dbReference type="RefSeq" id="WP_036965889.1">
    <property type="nucleotide sequence ID" value="NZ_CP032090.1"/>
</dbReference>
<evidence type="ECO:0000313" key="3">
    <source>
        <dbReference type="Proteomes" id="UP000264605"/>
    </source>
</evidence>
<dbReference type="EMBL" id="CP032090">
    <property type="protein sequence ID" value="AXV66273.1"/>
    <property type="molecule type" value="Genomic_DNA"/>
</dbReference>
<dbReference type="GeneID" id="99506542"/>
<evidence type="ECO:0000259" key="1">
    <source>
        <dbReference type="Pfam" id="PF12146"/>
    </source>
</evidence>
<evidence type="ECO:0000313" key="2">
    <source>
        <dbReference type="EMBL" id="AXV66273.1"/>
    </source>
</evidence>
<feature type="domain" description="Serine aminopeptidase S33" evidence="1">
    <location>
        <begin position="45"/>
        <end position="296"/>
    </location>
</feature>
<name>A0AAD0S1B4_9GAMM</name>
<dbReference type="InterPro" id="IPR051044">
    <property type="entry name" value="MAG_DAG_Lipase"/>
</dbReference>
<reference evidence="2 3" key="1">
    <citation type="submission" date="2018-08" db="EMBL/GenBank/DDBJ databases">
        <title>Draft genome sequence of Pseudoalteromonas donghaensis HJ51.</title>
        <authorList>
            <person name="Oh J."/>
            <person name="Roh D."/>
        </authorList>
    </citation>
    <scope>NUCLEOTIDE SEQUENCE [LARGE SCALE GENOMIC DNA]</scope>
    <source>
        <strain evidence="2 3">HJ51</strain>
    </source>
</reference>
<dbReference type="AlphaFoldDB" id="A0AAD0S1B4"/>
<dbReference type="Pfam" id="PF12146">
    <property type="entry name" value="Hydrolase_4"/>
    <property type="match status" value="1"/>
</dbReference>
<proteinExistence type="predicted"/>
<dbReference type="Proteomes" id="UP000264605">
    <property type="component" value="Chromosome"/>
</dbReference>
<gene>
    <name evidence="2" type="ORF">D0907_13780</name>
</gene>
<dbReference type="InterPro" id="IPR029058">
    <property type="entry name" value="AB_hydrolase_fold"/>
</dbReference>
<organism evidence="2 3">
    <name type="scientific">Pseudoalteromonas lipolytica</name>
    <dbReference type="NCBI Taxonomy" id="570156"/>
    <lineage>
        <taxon>Bacteria</taxon>
        <taxon>Pseudomonadati</taxon>
        <taxon>Pseudomonadota</taxon>
        <taxon>Gammaproteobacteria</taxon>
        <taxon>Alteromonadales</taxon>
        <taxon>Pseudoalteromonadaceae</taxon>
        <taxon>Pseudoalteromonas</taxon>
    </lineage>
</organism>
<dbReference type="KEGG" id="pdj:D0907_13780"/>
<dbReference type="Gene3D" id="3.40.50.1820">
    <property type="entry name" value="alpha/beta hydrolase"/>
    <property type="match status" value="1"/>
</dbReference>
<protein>
    <submittedName>
        <fullName evidence="2">Lysophospholipase</fullName>
    </submittedName>
</protein>
<accession>A0AAD0S1B4</accession>
<dbReference type="PANTHER" id="PTHR11614">
    <property type="entry name" value="PHOSPHOLIPASE-RELATED"/>
    <property type="match status" value="1"/>
</dbReference>
<dbReference type="InterPro" id="IPR022742">
    <property type="entry name" value="Hydrolase_4"/>
</dbReference>